<protein>
    <submittedName>
        <fullName evidence="2">Glycerol-1-phosphatase</fullName>
        <ecNumber evidence="2">3.1.3.21</ecNumber>
    </submittedName>
</protein>
<evidence type="ECO:0000313" key="2">
    <source>
        <dbReference type="EMBL" id="QFU98063.1"/>
    </source>
</evidence>
<keyword evidence="2" id="KW-0378">Hydrolase</keyword>
<dbReference type="GO" id="GO:0016787">
    <property type="term" value="F:hydrolase activity"/>
    <property type="evidence" value="ECO:0007669"/>
    <property type="project" value="UniProtKB-KW"/>
</dbReference>
<feature type="region of interest" description="Disordered" evidence="1">
    <location>
        <begin position="203"/>
        <end position="250"/>
    </location>
</feature>
<gene>
    <name evidence="2" type="ORF">KDY119_01572</name>
</gene>
<reference evidence="2 3" key="1">
    <citation type="submission" date="2019-10" db="EMBL/GenBank/DDBJ databases">
        <title>Genome sequence of Luteimicrobium xylanilyticum HY-24.</title>
        <authorList>
            <person name="Kim D.Y."/>
            <person name="Park H.-Y."/>
        </authorList>
    </citation>
    <scope>NUCLEOTIDE SEQUENCE [LARGE SCALE GENOMIC DNA]</scope>
    <source>
        <strain evidence="2 3">HY-24</strain>
    </source>
</reference>
<evidence type="ECO:0000256" key="1">
    <source>
        <dbReference type="SAM" id="MobiDB-lite"/>
    </source>
</evidence>
<dbReference type="EC" id="3.1.3.21" evidence="2"/>
<dbReference type="SUPFAM" id="SSF48452">
    <property type="entry name" value="TPR-like"/>
    <property type="match status" value="1"/>
</dbReference>
<feature type="compositionally biased region" description="Acidic residues" evidence="1">
    <location>
        <begin position="203"/>
        <end position="230"/>
    </location>
</feature>
<proteinExistence type="predicted"/>
<keyword evidence="3" id="KW-1185">Reference proteome</keyword>
<name>A0A5P9Q9E0_9MICO</name>
<sequence length="250" mass="26882">MTISQLDRDVRGRLRGLTKDNAETVGRHLVMTGRLLDTDPELAYEHAQAAVRRAGRIDVVREAAGLAAYRLGNYAEALRELRTVRRLNGSSEHLPVMADAERGLGRPERALDLARSPEAETLDASGRTELALVVAGARLDLGQAEAALAVVDSIPARDVPSVELRHRVDEVRADVLDALGRTDEAAALRLVLGEPDDEIVVVDLEEDDDQADADEERANEELTADPEPGDAEVAVDSGPSDDASSDEGAR</sequence>
<dbReference type="EMBL" id="CP045529">
    <property type="protein sequence ID" value="QFU98063.1"/>
    <property type="molecule type" value="Genomic_DNA"/>
</dbReference>
<dbReference type="Proteomes" id="UP000326702">
    <property type="component" value="Chromosome"/>
</dbReference>
<dbReference type="OrthoDB" id="3215237at2"/>
<dbReference type="Gene3D" id="1.25.40.10">
    <property type="entry name" value="Tetratricopeptide repeat domain"/>
    <property type="match status" value="1"/>
</dbReference>
<organism evidence="2 3">
    <name type="scientific">Luteimicrobium xylanilyticum</name>
    <dbReference type="NCBI Taxonomy" id="1133546"/>
    <lineage>
        <taxon>Bacteria</taxon>
        <taxon>Bacillati</taxon>
        <taxon>Actinomycetota</taxon>
        <taxon>Actinomycetes</taxon>
        <taxon>Micrococcales</taxon>
        <taxon>Luteimicrobium</taxon>
    </lineage>
</organism>
<evidence type="ECO:0000313" key="3">
    <source>
        <dbReference type="Proteomes" id="UP000326702"/>
    </source>
</evidence>
<dbReference type="InterPro" id="IPR011990">
    <property type="entry name" value="TPR-like_helical_dom_sf"/>
</dbReference>
<dbReference type="KEGG" id="lxl:KDY119_01572"/>
<dbReference type="RefSeq" id="WP_051137063.1">
    <property type="nucleotide sequence ID" value="NZ_BAABIH010000003.1"/>
</dbReference>
<accession>A0A5P9Q9E0</accession>
<dbReference type="AlphaFoldDB" id="A0A5P9Q9E0"/>